<sequence>MGGGGASAQQEETDKKGPHYVERIQKGQWALQTVGYGGGKSLVVVDLVLFCLGFSGGGGGILGRLQLWLLDAGLVLNRIGWGRVRLERRRRLWRLRWRGIFLWGLAPAAAEEV</sequence>
<name>S8E6Z7_9LAMI</name>
<feature type="non-terminal residue" evidence="1">
    <location>
        <position position="113"/>
    </location>
</feature>
<protein>
    <submittedName>
        <fullName evidence="1">Uncharacterized protein</fullName>
    </submittedName>
</protein>
<evidence type="ECO:0000313" key="1">
    <source>
        <dbReference type="EMBL" id="EPS71618.1"/>
    </source>
</evidence>
<dbReference type="EMBL" id="AUSU01001177">
    <property type="protein sequence ID" value="EPS71618.1"/>
    <property type="molecule type" value="Genomic_DNA"/>
</dbReference>
<comment type="caution">
    <text evidence="1">The sequence shown here is derived from an EMBL/GenBank/DDBJ whole genome shotgun (WGS) entry which is preliminary data.</text>
</comment>
<dbReference type="AlphaFoldDB" id="S8E6Z7"/>
<proteinExistence type="predicted"/>
<dbReference type="Proteomes" id="UP000015453">
    <property type="component" value="Unassembled WGS sequence"/>
</dbReference>
<reference evidence="1 2" key="1">
    <citation type="journal article" date="2013" name="BMC Genomics">
        <title>The miniature genome of a carnivorous plant Genlisea aurea contains a low number of genes and short non-coding sequences.</title>
        <authorList>
            <person name="Leushkin E.V."/>
            <person name="Sutormin R.A."/>
            <person name="Nabieva E.R."/>
            <person name="Penin A.A."/>
            <person name="Kondrashov A.S."/>
            <person name="Logacheva M.D."/>
        </authorList>
    </citation>
    <scope>NUCLEOTIDE SEQUENCE [LARGE SCALE GENOMIC DNA]</scope>
</reference>
<evidence type="ECO:0000313" key="2">
    <source>
        <dbReference type="Proteomes" id="UP000015453"/>
    </source>
</evidence>
<gene>
    <name evidence="1" type="ORF">M569_03142</name>
</gene>
<organism evidence="1 2">
    <name type="scientific">Genlisea aurea</name>
    <dbReference type="NCBI Taxonomy" id="192259"/>
    <lineage>
        <taxon>Eukaryota</taxon>
        <taxon>Viridiplantae</taxon>
        <taxon>Streptophyta</taxon>
        <taxon>Embryophyta</taxon>
        <taxon>Tracheophyta</taxon>
        <taxon>Spermatophyta</taxon>
        <taxon>Magnoliopsida</taxon>
        <taxon>eudicotyledons</taxon>
        <taxon>Gunneridae</taxon>
        <taxon>Pentapetalae</taxon>
        <taxon>asterids</taxon>
        <taxon>lamiids</taxon>
        <taxon>Lamiales</taxon>
        <taxon>Lentibulariaceae</taxon>
        <taxon>Genlisea</taxon>
    </lineage>
</organism>
<accession>S8E6Z7</accession>
<keyword evidence="2" id="KW-1185">Reference proteome</keyword>